<organism evidence="2 3">
    <name type="scientific">Myotis davidii</name>
    <name type="common">David's myotis</name>
    <dbReference type="NCBI Taxonomy" id="225400"/>
    <lineage>
        <taxon>Eukaryota</taxon>
        <taxon>Metazoa</taxon>
        <taxon>Chordata</taxon>
        <taxon>Craniata</taxon>
        <taxon>Vertebrata</taxon>
        <taxon>Euteleostomi</taxon>
        <taxon>Mammalia</taxon>
        <taxon>Eutheria</taxon>
        <taxon>Laurasiatheria</taxon>
        <taxon>Chiroptera</taxon>
        <taxon>Yangochiroptera</taxon>
        <taxon>Vespertilionidae</taxon>
        <taxon>Myotis</taxon>
    </lineage>
</organism>
<feature type="compositionally biased region" description="Polar residues" evidence="1">
    <location>
        <begin position="770"/>
        <end position="781"/>
    </location>
</feature>
<feature type="compositionally biased region" description="Polar residues" evidence="1">
    <location>
        <begin position="436"/>
        <end position="450"/>
    </location>
</feature>
<reference evidence="3" key="1">
    <citation type="journal article" date="2013" name="Science">
        <title>Comparative analysis of bat genomes provides insight into the evolution of flight and immunity.</title>
        <authorList>
            <person name="Zhang G."/>
            <person name="Cowled C."/>
            <person name="Shi Z."/>
            <person name="Huang Z."/>
            <person name="Bishop-Lilly K.A."/>
            <person name="Fang X."/>
            <person name="Wynne J.W."/>
            <person name="Xiong Z."/>
            <person name="Baker M.L."/>
            <person name="Zhao W."/>
            <person name="Tachedjian M."/>
            <person name="Zhu Y."/>
            <person name="Zhou P."/>
            <person name="Jiang X."/>
            <person name="Ng J."/>
            <person name="Yang L."/>
            <person name="Wu L."/>
            <person name="Xiao J."/>
            <person name="Feng Y."/>
            <person name="Chen Y."/>
            <person name="Sun X."/>
            <person name="Zhang Y."/>
            <person name="Marsh G.A."/>
            <person name="Crameri G."/>
            <person name="Broder C.C."/>
            <person name="Frey K.G."/>
            <person name="Wang L.F."/>
            <person name="Wang J."/>
        </authorList>
    </citation>
    <scope>NUCLEOTIDE SEQUENCE [LARGE SCALE GENOMIC DNA]</scope>
</reference>
<feature type="compositionally biased region" description="Polar residues" evidence="1">
    <location>
        <begin position="748"/>
        <end position="762"/>
    </location>
</feature>
<feature type="compositionally biased region" description="Polar residues" evidence="1">
    <location>
        <begin position="696"/>
        <end position="710"/>
    </location>
</feature>
<feature type="region of interest" description="Disordered" evidence="1">
    <location>
        <begin position="261"/>
        <end position="920"/>
    </location>
</feature>
<feature type="compositionally biased region" description="Polar residues" evidence="1">
    <location>
        <begin position="874"/>
        <end position="885"/>
    </location>
</feature>
<feature type="compositionally biased region" description="Polar residues" evidence="1">
    <location>
        <begin position="540"/>
        <end position="554"/>
    </location>
</feature>
<feature type="compositionally biased region" description="Polar residues" evidence="1">
    <location>
        <begin position="146"/>
        <end position="157"/>
    </location>
</feature>
<feature type="compositionally biased region" description="Polar residues" evidence="1">
    <location>
        <begin position="488"/>
        <end position="502"/>
    </location>
</feature>
<evidence type="ECO:0000256" key="1">
    <source>
        <dbReference type="SAM" id="MobiDB-lite"/>
    </source>
</evidence>
<feature type="compositionally biased region" description="Polar residues" evidence="1">
    <location>
        <begin position="42"/>
        <end position="53"/>
    </location>
</feature>
<dbReference type="AlphaFoldDB" id="L5LZR7"/>
<feature type="compositionally biased region" description="Polar residues" evidence="1">
    <location>
        <begin position="666"/>
        <end position="677"/>
    </location>
</feature>
<feature type="compositionally biased region" description="Polar residues" evidence="1">
    <location>
        <begin position="822"/>
        <end position="833"/>
    </location>
</feature>
<feature type="compositionally biased region" description="Polar residues" evidence="1">
    <location>
        <begin position="718"/>
        <end position="729"/>
    </location>
</feature>
<feature type="compositionally biased region" description="Polar residues" evidence="1">
    <location>
        <begin position="852"/>
        <end position="866"/>
    </location>
</feature>
<feature type="compositionally biased region" description="Polar residues" evidence="1">
    <location>
        <begin position="592"/>
        <end position="606"/>
    </location>
</feature>
<dbReference type="Proteomes" id="UP000010556">
    <property type="component" value="Unassembled WGS sequence"/>
</dbReference>
<feature type="compositionally biased region" description="Polar residues" evidence="1">
    <location>
        <begin position="176"/>
        <end position="190"/>
    </location>
</feature>
<gene>
    <name evidence="2" type="ORF">MDA_GLEAN10018950</name>
</gene>
<feature type="compositionally biased region" description="Polar residues" evidence="1">
    <location>
        <begin position="384"/>
        <end position="398"/>
    </location>
</feature>
<evidence type="ECO:0000313" key="3">
    <source>
        <dbReference type="Proteomes" id="UP000010556"/>
    </source>
</evidence>
<keyword evidence="3" id="KW-1185">Reference proteome</keyword>
<feature type="compositionally biased region" description="Polar residues" evidence="1">
    <location>
        <begin position="124"/>
        <end position="138"/>
    </location>
</feature>
<feature type="compositionally biased region" description="Polar residues" evidence="1">
    <location>
        <begin position="72"/>
        <end position="86"/>
    </location>
</feature>
<feature type="region of interest" description="Disordered" evidence="1">
    <location>
        <begin position="943"/>
        <end position="969"/>
    </location>
</feature>
<feature type="compositionally biased region" description="Polar residues" evidence="1">
    <location>
        <begin position="562"/>
        <end position="573"/>
    </location>
</feature>
<dbReference type="EMBL" id="KB105943">
    <property type="protein sequence ID" value="ELK31934.1"/>
    <property type="molecule type" value="Genomic_DNA"/>
</dbReference>
<protein>
    <submittedName>
        <fullName evidence="2">Uncharacterized protein</fullName>
    </submittedName>
</protein>
<feature type="compositionally biased region" description="Polar residues" evidence="1">
    <location>
        <begin position="228"/>
        <end position="242"/>
    </location>
</feature>
<feature type="compositionally biased region" description="Polar residues" evidence="1">
    <location>
        <begin position="332"/>
        <end position="346"/>
    </location>
</feature>
<feature type="compositionally biased region" description="Polar residues" evidence="1">
    <location>
        <begin position="510"/>
        <end position="521"/>
    </location>
</feature>
<proteinExistence type="predicted"/>
<feature type="compositionally biased region" description="Polar residues" evidence="1">
    <location>
        <begin position="644"/>
        <end position="658"/>
    </location>
</feature>
<feature type="region of interest" description="Disordered" evidence="1">
    <location>
        <begin position="1"/>
        <end position="191"/>
    </location>
</feature>
<name>L5LZR7_MYODS</name>
<feature type="compositionally biased region" description="Polar residues" evidence="1">
    <location>
        <begin position="94"/>
        <end position="105"/>
    </location>
</feature>
<feature type="compositionally biased region" description="Polar residues" evidence="1">
    <location>
        <begin position="302"/>
        <end position="313"/>
    </location>
</feature>
<feature type="compositionally biased region" description="Polar residues" evidence="1">
    <location>
        <begin position="406"/>
        <end position="417"/>
    </location>
</feature>
<feature type="compositionally biased region" description="Polar residues" evidence="1">
    <location>
        <begin position="614"/>
        <end position="625"/>
    </location>
</feature>
<feature type="compositionally biased region" description="Polar residues" evidence="1">
    <location>
        <begin position="959"/>
        <end position="969"/>
    </location>
</feature>
<feature type="compositionally biased region" description="Polar residues" evidence="1">
    <location>
        <begin position="354"/>
        <end position="365"/>
    </location>
</feature>
<feature type="compositionally biased region" description="Polar residues" evidence="1">
    <location>
        <begin position="800"/>
        <end position="814"/>
    </location>
</feature>
<feature type="compositionally biased region" description="Polar residues" evidence="1">
    <location>
        <begin position="23"/>
        <end position="34"/>
    </location>
</feature>
<accession>L5LZR7</accession>
<feature type="compositionally biased region" description="Polar residues" evidence="1">
    <location>
        <begin position="904"/>
        <end position="918"/>
    </location>
</feature>
<feature type="region of interest" description="Disordered" evidence="1">
    <location>
        <begin position="210"/>
        <end position="244"/>
    </location>
</feature>
<evidence type="ECO:0000313" key="2">
    <source>
        <dbReference type="EMBL" id="ELK31934.1"/>
    </source>
</evidence>
<sequence>MPSLHRDPRHHGAQHREHAITAQGPSTPRSSAQRTYHHCTGTLDTTELSTENIPSLHRDPRHHGAQHREHTITAQGPSTPRSSAQRTYHHCTGTLDTTELSTENIPSLHRDPRHHGAQHREHTITAQGPSTPRSSAQRTYHHCTGTLDTTELSTENIPSLHRDPRHHGAQHREHTITAQGPSTPRSSAQRTYHHCTGTLDTTELSTENIPSLHRDPRHHGAQHREHTITAQGPSTPRSSAQRTYHHCTGTLDTTELSTENIPSLHRDPRHHGAQHREHTITAQGPSTPRSSAQRTYHHCTGTLDTTELSTENIPSLHRDPRHHGAQHREHTITAQGPSTPRSSAQRTYHHCTGTLDTTELSTENIPSLHRDPRHHGAQHREHTITAQGPSTPRSSAQRTYHHCTGTLDTTELSTENIPSLHRDPRHHGAQHREHTITAQGPSTPRSSAQRTYHHCTGTLDTTELSTENIPSLHRDPRHHGAQHREHTITAQGPSTPRSSAQRTYHHCTGTLDTTELSTENIPSLHRDPRHHGAQHREHTITAQGPSTPRSSAQRTYHHCTGTLDTTELSTENIPSLHRDPRHHGAQHREHTITAQGPSTPRSSAQRTYHHCTGTLDTTELSTENIPSLHRDPRHHGAQHREHTITAQGPSTPRSSAQRTYHHCTGTLDTTELSTENIPSLHRDPRHHGAQHREHTITAQGPSTPRSSAQRTYHHCTGTLDTTELSTENIPSLHRDPRHHGAQHREHTITAQGPSTPRSSAQRTYHHCTGTLDTTELSTENIPSLHRDPRHHGAQHREHTITAQGPSTPRSSAQRTYHHCTGTLDTTELSTENIPSLHRDPRHHGAQHREHTITAQGPSTPRSSAQRTYHHCTGTLDTTELSTENIPSLHRDPRHHGAQHREHTITAQGPSTPRSSAQRTYHHCTGTLDTTELSTENIPSLHRDHRHHGAQHREHAITAQGPSTPRSSAQRTCHHCTGTIDITELSTGNMPSLHKDHRHHGAQHREHAITAPESSRHFPSLLLCPVQLPARQKSPSPALTRNHWILVERPQWGSREEPS</sequence>
<feature type="compositionally biased region" description="Polar residues" evidence="1">
    <location>
        <begin position="280"/>
        <end position="294"/>
    </location>
</feature>
<feature type="compositionally biased region" description="Polar residues" evidence="1">
    <location>
        <begin position="458"/>
        <end position="469"/>
    </location>
</feature>